<comment type="caution">
    <text evidence="2">The sequence shown here is derived from an EMBL/GenBank/DDBJ whole genome shotgun (WGS) entry which is preliminary data.</text>
</comment>
<feature type="region of interest" description="Disordered" evidence="1">
    <location>
        <begin position="395"/>
        <end position="453"/>
    </location>
</feature>
<dbReference type="InterPro" id="IPR022385">
    <property type="entry name" value="Rhs_assc_core"/>
</dbReference>
<feature type="non-terminal residue" evidence="2">
    <location>
        <position position="1"/>
    </location>
</feature>
<proteinExistence type="predicted"/>
<dbReference type="NCBIfam" id="TIGR03696">
    <property type="entry name" value="Rhs_assc_core"/>
    <property type="match status" value="1"/>
</dbReference>
<gene>
    <name evidence="2" type="ORF">QEH52_19300</name>
</gene>
<dbReference type="InterPro" id="IPR050708">
    <property type="entry name" value="T6SS_VgrG/RHS"/>
</dbReference>
<evidence type="ECO:0000313" key="2">
    <source>
        <dbReference type="EMBL" id="MDQ8209674.1"/>
    </source>
</evidence>
<dbReference type="Gene3D" id="2.180.10.10">
    <property type="entry name" value="RHS repeat-associated core"/>
    <property type="match status" value="1"/>
</dbReference>
<accession>A0ABU1AZT3</accession>
<dbReference type="PANTHER" id="PTHR32305">
    <property type="match status" value="1"/>
</dbReference>
<keyword evidence="3" id="KW-1185">Reference proteome</keyword>
<protein>
    <submittedName>
        <fullName evidence="2">RHS repeat-associated core domain-containing protein</fullName>
    </submittedName>
</protein>
<reference evidence="2 3" key="1">
    <citation type="submission" date="2023-04" db="EMBL/GenBank/DDBJ databases">
        <title>A novel bacteria isolated from coastal sediment.</title>
        <authorList>
            <person name="Liu X.-J."/>
            <person name="Du Z.-J."/>
        </authorList>
    </citation>
    <scope>NUCLEOTIDE SEQUENCE [LARGE SCALE GENOMIC DNA]</scope>
    <source>
        <strain evidence="2 3">SDUM461003</strain>
    </source>
</reference>
<dbReference type="Proteomes" id="UP001225316">
    <property type="component" value="Unassembled WGS sequence"/>
</dbReference>
<feature type="compositionally biased region" description="Basic and acidic residues" evidence="1">
    <location>
        <begin position="418"/>
        <end position="427"/>
    </location>
</feature>
<organism evidence="2 3">
    <name type="scientific">Thalassobacterium maritimum</name>
    <dbReference type="NCBI Taxonomy" id="3041265"/>
    <lineage>
        <taxon>Bacteria</taxon>
        <taxon>Pseudomonadati</taxon>
        <taxon>Verrucomicrobiota</taxon>
        <taxon>Opitutia</taxon>
        <taxon>Puniceicoccales</taxon>
        <taxon>Coraliomargaritaceae</taxon>
        <taxon>Thalassobacterium</taxon>
    </lineage>
</organism>
<dbReference type="EMBL" id="JARXHW010000111">
    <property type="protein sequence ID" value="MDQ8209674.1"/>
    <property type="molecule type" value="Genomic_DNA"/>
</dbReference>
<dbReference type="PANTHER" id="PTHR32305:SF15">
    <property type="entry name" value="PROTEIN RHSA-RELATED"/>
    <property type="match status" value="1"/>
</dbReference>
<evidence type="ECO:0000256" key="1">
    <source>
        <dbReference type="SAM" id="MobiDB-lite"/>
    </source>
</evidence>
<evidence type="ECO:0000313" key="3">
    <source>
        <dbReference type="Proteomes" id="UP001225316"/>
    </source>
</evidence>
<dbReference type="RefSeq" id="WP_308952592.1">
    <property type="nucleotide sequence ID" value="NZ_JARXHW010000111.1"/>
</dbReference>
<sequence length="453" mass="49367">YIWTAQYDGFGRRFQTDYSPAGANAITIEKNRIKTWFDPQVEYMVAAVEHHGQREWLVHGPDLDTGYGAFQGLGGLEAIVDEATGKTTPIIDTVHGHVVATIDLGVIANAADDTVIYKEQQFGGYGPLPGSQQQPLEVTESLAESLGWQTRPIDPTGFFVMGARHYDPLGGRFLSADPFGHGATPDLYSYAGGDPINFVDPTGRKYKQGDPIGKEEEKGFFGYFWDEVKGLNEMQKAASNAITDSIGNFLMDEGPKMVGDAMHIAVGDVQHKGYSDTYKELTDPNRPTVEFLGVDFDAPTLAIPVTETVEAYNAGYDTGTAALEGDWKAVQAGIIIAGIELIDRRTPGNVNTPHIKVEGGKAVNAPKVGAPNSIYEHTRPDGSSSVTYYNERGQAFSREDYGQQRTHGELGSGSDGRSVPHEHRTEYSEQGPIGNSYRELDSNGMPVGTWYQE</sequence>
<name>A0ABU1AZT3_9BACT</name>
<feature type="compositionally biased region" description="Basic and acidic residues" evidence="1">
    <location>
        <begin position="397"/>
        <end position="408"/>
    </location>
</feature>